<dbReference type="Proteomes" id="UP001162992">
    <property type="component" value="Chromosome 12"/>
</dbReference>
<dbReference type="EMBL" id="CM055103">
    <property type="protein sequence ID" value="KAJ7534744.1"/>
    <property type="molecule type" value="Genomic_DNA"/>
</dbReference>
<keyword evidence="2" id="KW-1185">Reference proteome</keyword>
<evidence type="ECO:0000313" key="1">
    <source>
        <dbReference type="EMBL" id="KAJ7534744.1"/>
    </source>
</evidence>
<accession>A0ACC2BYR3</accession>
<evidence type="ECO:0000313" key="2">
    <source>
        <dbReference type="Proteomes" id="UP001162992"/>
    </source>
</evidence>
<comment type="caution">
    <text evidence="1">The sequence shown here is derived from an EMBL/GenBank/DDBJ whole genome shotgun (WGS) entry which is preliminary data.</text>
</comment>
<name>A0ACC2BYR3_DIPCM</name>
<organism evidence="1 2">
    <name type="scientific">Diphasiastrum complanatum</name>
    <name type="common">Issler's clubmoss</name>
    <name type="synonym">Lycopodium complanatum</name>
    <dbReference type="NCBI Taxonomy" id="34168"/>
    <lineage>
        <taxon>Eukaryota</taxon>
        <taxon>Viridiplantae</taxon>
        <taxon>Streptophyta</taxon>
        <taxon>Embryophyta</taxon>
        <taxon>Tracheophyta</taxon>
        <taxon>Lycopodiopsida</taxon>
        <taxon>Lycopodiales</taxon>
        <taxon>Lycopodiaceae</taxon>
        <taxon>Lycopodioideae</taxon>
        <taxon>Diphasiastrum</taxon>
    </lineage>
</organism>
<protein>
    <submittedName>
        <fullName evidence="1">Uncharacterized protein</fullName>
    </submittedName>
</protein>
<reference evidence="2" key="1">
    <citation type="journal article" date="2024" name="Proc. Natl. Acad. Sci. U.S.A.">
        <title>Extraordinary preservation of gene collinearity over three hundred million years revealed in homosporous lycophytes.</title>
        <authorList>
            <person name="Li C."/>
            <person name="Wickell D."/>
            <person name="Kuo L.Y."/>
            <person name="Chen X."/>
            <person name="Nie B."/>
            <person name="Liao X."/>
            <person name="Peng D."/>
            <person name="Ji J."/>
            <person name="Jenkins J."/>
            <person name="Williams M."/>
            <person name="Shu S."/>
            <person name="Plott C."/>
            <person name="Barry K."/>
            <person name="Rajasekar S."/>
            <person name="Grimwood J."/>
            <person name="Han X."/>
            <person name="Sun S."/>
            <person name="Hou Z."/>
            <person name="He W."/>
            <person name="Dai G."/>
            <person name="Sun C."/>
            <person name="Schmutz J."/>
            <person name="Leebens-Mack J.H."/>
            <person name="Li F.W."/>
            <person name="Wang L."/>
        </authorList>
    </citation>
    <scope>NUCLEOTIDE SEQUENCE [LARGE SCALE GENOMIC DNA]</scope>
    <source>
        <strain evidence="2">cv. PW_Plant_1</strain>
    </source>
</reference>
<sequence length="841" mass="92247">MPGIGEVLALPAPQAGDLSGPLPAAQLSQAEAAAVAAAAAEAEAPAKPVAVVATQTKTIGMIHPPPDIRSIVDKTAQFVARNGPEFEKRILANEKNNVKFNFLNPVDPYHAYYQHRVSEFRTQLQAPASQPQPQAQTTAVASTGTGSTADGHLAAAKEAAESAKPAEAVQQQQQQQGKVLRVLEPPEAEQYTVRLPEGLTVLDLDIVKLTAQFVARNGKTFLTGLTSREHMNSLFHFLKPTHSNFTFFTALADAYSKVLMPPKGLVEKLQKDASNRTSVLERCLHRLEWERSQERARQKAEDEIEQERMQMALIDWHDFVVVETIEFADDEDDELPKPMTLEEVIHRSKASTIDDEDEVAEAGKEVEMEMDEEEMHMVEESMKAATIEEEENGKPENEGQAMPPPQPMEIEDEPPMRIVKNWKRPEDRVPAEKDPTKFVVSPITGELIPINEMAEHMRISLIDPKYKEQKERMMAKLRETTLATDDEISRNIVGLARTRPDIFGTTEEEVSNAVKAEIEKKKEEPKQVIWDGHTGSISRTANQAMAQQTMTIDEQIAAMNREKTNLTPDGRPLPGPVAPPKLAPPPLRPLPPPPGLALNIPRPPPSSLPSSGPNLLPPAPPPRPAILPAPPPMRPPPMAPPSLPSLIPIASRPPPPPPPQAPMPAPLMPPPMSIPQFSTLPPPPRPQFPPPMPPPVLPLVAPPPPPVPQAMQPPLPEEEAPPLPPEEPEPKRQKVDELQLIPEDQFLAQHPGPVRITVSVPTVEGEGTLKGQTLEIMIHTLSESISLVKEKIANEIALPANKQKLSGRAGFLKDNLSLAYYNISPGETLLLGLRERGGRKR</sequence>
<gene>
    <name evidence="1" type="ORF">O6H91_12G001700</name>
</gene>
<proteinExistence type="predicted"/>